<gene>
    <name evidence="1" type="ORF">CCAP1982_LOCUS18866</name>
</gene>
<accession>A0A811V708</accession>
<evidence type="ECO:0000313" key="2">
    <source>
        <dbReference type="Proteomes" id="UP000606786"/>
    </source>
</evidence>
<dbReference type="AlphaFoldDB" id="A0A811V708"/>
<proteinExistence type="predicted"/>
<keyword evidence="2" id="KW-1185">Reference proteome</keyword>
<reference evidence="1" key="1">
    <citation type="submission" date="2020-11" db="EMBL/GenBank/DDBJ databases">
        <authorList>
            <person name="Whitehead M."/>
        </authorList>
    </citation>
    <scope>NUCLEOTIDE SEQUENCE</scope>
    <source>
        <strain evidence="1">EGII</strain>
    </source>
</reference>
<protein>
    <submittedName>
        <fullName evidence="1">(Mediterranean fruit fly) hypothetical protein</fullName>
    </submittedName>
</protein>
<feature type="non-terminal residue" evidence="1">
    <location>
        <position position="75"/>
    </location>
</feature>
<evidence type="ECO:0000313" key="1">
    <source>
        <dbReference type="EMBL" id="CAD7010720.1"/>
    </source>
</evidence>
<dbReference type="EMBL" id="CAJHJT010000045">
    <property type="protein sequence ID" value="CAD7010720.1"/>
    <property type="molecule type" value="Genomic_DNA"/>
</dbReference>
<sequence length="75" mass="7936">WRCSKKRSVSSCVSLISTVKAPSANDVRPSTNDTATAAWSVAPRRRAAVVANLETTSCSPMRPDCAPTAALRLCS</sequence>
<comment type="caution">
    <text evidence="1">The sequence shown here is derived from an EMBL/GenBank/DDBJ whole genome shotgun (WGS) entry which is preliminary data.</text>
</comment>
<organism evidence="1 2">
    <name type="scientific">Ceratitis capitata</name>
    <name type="common">Mediterranean fruit fly</name>
    <name type="synonym">Tephritis capitata</name>
    <dbReference type="NCBI Taxonomy" id="7213"/>
    <lineage>
        <taxon>Eukaryota</taxon>
        <taxon>Metazoa</taxon>
        <taxon>Ecdysozoa</taxon>
        <taxon>Arthropoda</taxon>
        <taxon>Hexapoda</taxon>
        <taxon>Insecta</taxon>
        <taxon>Pterygota</taxon>
        <taxon>Neoptera</taxon>
        <taxon>Endopterygota</taxon>
        <taxon>Diptera</taxon>
        <taxon>Brachycera</taxon>
        <taxon>Muscomorpha</taxon>
        <taxon>Tephritoidea</taxon>
        <taxon>Tephritidae</taxon>
        <taxon>Ceratitis</taxon>
        <taxon>Ceratitis</taxon>
    </lineage>
</organism>
<dbReference type="Proteomes" id="UP000606786">
    <property type="component" value="Unassembled WGS sequence"/>
</dbReference>
<feature type="non-terminal residue" evidence="1">
    <location>
        <position position="1"/>
    </location>
</feature>
<name>A0A811V708_CERCA</name>